<sequence>MKKGERVKACCSNCRLGHHSWNPGCLARPTAGGDPSCSRDGLQAVLLEFSESFAELLGVSVRYDKLYTLVKRACNKLTALQLTPRPVLFRENSLLDTPPLPRRREVQEAPCRAPPKRRRRRNGRKKATTSIVPRLPLLRRGVWDPGCSSGLQRGDPGCCSS</sequence>
<dbReference type="AlphaFoldDB" id="A0AAE1Q9R8"/>
<evidence type="ECO:0000313" key="3">
    <source>
        <dbReference type="Proteomes" id="UP001292094"/>
    </source>
</evidence>
<evidence type="ECO:0000313" key="2">
    <source>
        <dbReference type="EMBL" id="KAK4322523.1"/>
    </source>
</evidence>
<dbReference type="EMBL" id="JAWZYT010000514">
    <property type="protein sequence ID" value="KAK4322523.1"/>
    <property type="molecule type" value="Genomic_DNA"/>
</dbReference>
<reference evidence="2" key="1">
    <citation type="submission" date="2023-11" db="EMBL/GenBank/DDBJ databases">
        <title>Genome assemblies of two species of porcelain crab, Petrolisthes cinctipes and Petrolisthes manimaculis (Anomura: Porcellanidae).</title>
        <authorList>
            <person name="Angst P."/>
        </authorList>
    </citation>
    <scope>NUCLEOTIDE SEQUENCE</scope>
    <source>
        <strain evidence="2">PB745_02</strain>
        <tissue evidence="2">Gill</tissue>
    </source>
</reference>
<feature type="region of interest" description="Disordered" evidence="1">
    <location>
        <begin position="93"/>
        <end position="130"/>
    </location>
</feature>
<dbReference type="Proteomes" id="UP001292094">
    <property type="component" value="Unassembled WGS sequence"/>
</dbReference>
<comment type="caution">
    <text evidence="2">The sequence shown here is derived from an EMBL/GenBank/DDBJ whole genome shotgun (WGS) entry which is preliminary data.</text>
</comment>
<accession>A0AAE1Q9R8</accession>
<protein>
    <submittedName>
        <fullName evidence="2">Uncharacterized protein</fullName>
    </submittedName>
</protein>
<name>A0AAE1Q9R8_9EUCA</name>
<keyword evidence="3" id="KW-1185">Reference proteome</keyword>
<proteinExistence type="predicted"/>
<gene>
    <name evidence="2" type="ORF">Pmani_006704</name>
</gene>
<feature type="compositionally biased region" description="Basic residues" evidence="1">
    <location>
        <begin position="114"/>
        <end position="127"/>
    </location>
</feature>
<evidence type="ECO:0000256" key="1">
    <source>
        <dbReference type="SAM" id="MobiDB-lite"/>
    </source>
</evidence>
<organism evidence="2 3">
    <name type="scientific">Petrolisthes manimaculis</name>
    <dbReference type="NCBI Taxonomy" id="1843537"/>
    <lineage>
        <taxon>Eukaryota</taxon>
        <taxon>Metazoa</taxon>
        <taxon>Ecdysozoa</taxon>
        <taxon>Arthropoda</taxon>
        <taxon>Crustacea</taxon>
        <taxon>Multicrustacea</taxon>
        <taxon>Malacostraca</taxon>
        <taxon>Eumalacostraca</taxon>
        <taxon>Eucarida</taxon>
        <taxon>Decapoda</taxon>
        <taxon>Pleocyemata</taxon>
        <taxon>Anomura</taxon>
        <taxon>Galatheoidea</taxon>
        <taxon>Porcellanidae</taxon>
        <taxon>Petrolisthes</taxon>
    </lineage>
</organism>